<protein>
    <submittedName>
        <fullName evidence="2">Membrane protein</fullName>
    </submittedName>
</protein>
<reference evidence="2 4" key="1">
    <citation type="submission" date="2015-03" db="EMBL/GenBank/DDBJ databases">
        <authorList>
            <person name="Lepp D."/>
            <person name="Hassan Y.I."/>
            <person name="Li X.-Z."/>
            <person name="Zhou T."/>
        </authorList>
    </citation>
    <scope>NUCLEOTIDE SEQUENCE [LARGE SCALE GENOMIC DNA]</scope>
    <source>
        <strain evidence="2 4">Cr7-05</strain>
    </source>
</reference>
<keyword evidence="1" id="KW-0472">Membrane</keyword>
<dbReference type="Proteomes" id="UP000182258">
    <property type="component" value="Unassembled WGS sequence"/>
</dbReference>
<dbReference type="Proteomes" id="UP000033519">
    <property type="component" value="Unassembled WGS sequence"/>
</dbReference>
<dbReference type="AlphaFoldDB" id="A0A0F5Q132"/>
<keyword evidence="1" id="KW-0812">Transmembrane</keyword>
<accession>A0A0F5Q132</accession>
<dbReference type="InterPro" id="IPR049820">
    <property type="entry name" value="Trnsprt_adja_ssu-like"/>
</dbReference>
<dbReference type="NCBIfam" id="NF038354">
    <property type="entry name" value="trnsprt_adja_43"/>
    <property type="match status" value="1"/>
</dbReference>
<dbReference type="STRING" id="728005.SAMN04488059_1621"/>
<dbReference type="EMBL" id="FOMB01000062">
    <property type="protein sequence ID" value="SFD44168.1"/>
    <property type="molecule type" value="Genomic_DNA"/>
</dbReference>
<proteinExistence type="predicted"/>
<gene>
    <name evidence="3" type="ORF">SAMN04488059_1621</name>
    <name evidence="2" type="ORF">WH91_03270</name>
</gene>
<evidence type="ECO:0000313" key="4">
    <source>
        <dbReference type="Proteomes" id="UP000033519"/>
    </source>
</evidence>
<dbReference type="PATRIC" id="fig|728005.3.peg.3034"/>
<keyword evidence="1" id="KW-1133">Transmembrane helix</keyword>
<evidence type="ECO:0000256" key="1">
    <source>
        <dbReference type="SAM" id="Phobius"/>
    </source>
</evidence>
<reference evidence="3 5" key="2">
    <citation type="submission" date="2016-10" db="EMBL/GenBank/DDBJ databases">
        <authorList>
            <person name="de Groot N.N."/>
        </authorList>
    </citation>
    <scope>NUCLEOTIDE SEQUENCE [LARGE SCALE GENOMIC DNA]</scope>
    <source>
        <strain evidence="3 5">CGMCC 1.10210</strain>
    </source>
</reference>
<dbReference type="EMBL" id="LAPV01000038">
    <property type="protein sequence ID" value="KKC34356.1"/>
    <property type="molecule type" value="Genomic_DNA"/>
</dbReference>
<keyword evidence="4" id="KW-1185">Reference proteome</keyword>
<feature type="transmembrane region" description="Helical" evidence="1">
    <location>
        <begin position="6"/>
        <end position="25"/>
    </location>
</feature>
<dbReference type="RefSeq" id="WP_046169589.1">
    <property type="nucleotide sequence ID" value="NZ_FOMB01000062.1"/>
</dbReference>
<name>A0A0F5Q132_9HYPH</name>
<organism evidence="3 5">
    <name type="scientific">Devosia psychrophila</name>
    <dbReference type="NCBI Taxonomy" id="728005"/>
    <lineage>
        <taxon>Bacteria</taxon>
        <taxon>Pseudomonadati</taxon>
        <taxon>Pseudomonadota</taxon>
        <taxon>Alphaproteobacteria</taxon>
        <taxon>Hyphomicrobiales</taxon>
        <taxon>Devosiaceae</taxon>
        <taxon>Devosia</taxon>
    </lineage>
</organism>
<evidence type="ECO:0000313" key="3">
    <source>
        <dbReference type="EMBL" id="SFD44168.1"/>
    </source>
</evidence>
<evidence type="ECO:0000313" key="5">
    <source>
        <dbReference type="Proteomes" id="UP000182258"/>
    </source>
</evidence>
<sequence>MTPILLTAYVLVWPVIVAFVLVYLVRAFHGDWLQAKAENRSMI</sequence>
<evidence type="ECO:0000313" key="2">
    <source>
        <dbReference type="EMBL" id="KKC34356.1"/>
    </source>
</evidence>